<name>A0ABW2CAH8_9ACTN</name>
<dbReference type="RefSeq" id="WP_160819740.1">
    <property type="nucleotide sequence ID" value="NZ_JBHSXE010000001.1"/>
</dbReference>
<accession>A0ABW2CAH8</accession>
<feature type="transmembrane region" description="Helical" evidence="1">
    <location>
        <begin position="161"/>
        <end position="180"/>
    </location>
</feature>
<feature type="transmembrane region" description="Helical" evidence="1">
    <location>
        <begin position="311"/>
        <end position="332"/>
    </location>
</feature>
<gene>
    <name evidence="2" type="ORF">ACFQKB_02945</name>
</gene>
<evidence type="ECO:0000313" key="3">
    <source>
        <dbReference type="Proteomes" id="UP001596380"/>
    </source>
</evidence>
<protein>
    <recommendedName>
        <fullName evidence="4">Integral membrane protein</fullName>
    </recommendedName>
</protein>
<keyword evidence="1" id="KW-0812">Transmembrane</keyword>
<reference evidence="3" key="1">
    <citation type="journal article" date="2019" name="Int. J. Syst. Evol. Microbiol.">
        <title>The Global Catalogue of Microorganisms (GCM) 10K type strain sequencing project: providing services to taxonomists for standard genome sequencing and annotation.</title>
        <authorList>
            <consortium name="The Broad Institute Genomics Platform"/>
            <consortium name="The Broad Institute Genome Sequencing Center for Infectious Disease"/>
            <person name="Wu L."/>
            <person name="Ma J."/>
        </authorList>
    </citation>
    <scope>NUCLEOTIDE SEQUENCE [LARGE SCALE GENOMIC DNA]</scope>
    <source>
        <strain evidence="3">JCM 3369</strain>
    </source>
</reference>
<keyword evidence="1" id="KW-0472">Membrane</keyword>
<dbReference type="Proteomes" id="UP001596380">
    <property type="component" value="Unassembled WGS sequence"/>
</dbReference>
<dbReference type="EMBL" id="JBHSXS010000001">
    <property type="protein sequence ID" value="MFC6878718.1"/>
    <property type="molecule type" value="Genomic_DNA"/>
</dbReference>
<proteinExistence type="predicted"/>
<evidence type="ECO:0000313" key="2">
    <source>
        <dbReference type="EMBL" id="MFC6878718.1"/>
    </source>
</evidence>
<feature type="transmembrane region" description="Helical" evidence="1">
    <location>
        <begin position="37"/>
        <end position="58"/>
    </location>
</feature>
<feature type="transmembrane region" description="Helical" evidence="1">
    <location>
        <begin position="192"/>
        <end position="210"/>
    </location>
</feature>
<organism evidence="2 3">
    <name type="scientific">Actinomadura yumaensis</name>
    <dbReference type="NCBI Taxonomy" id="111807"/>
    <lineage>
        <taxon>Bacteria</taxon>
        <taxon>Bacillati</taxon>
        <taxon>Actinomycetota</taxon>
        <taxon>Actinomycetes</taxon>
        <taxon>Streptosporangiales</taxon>
        <taxon>Thermomonosporaceae</taxon>
        <taxon>Actinomadura</taxon>
    </lineage>
</organism>
<feature type="transmembrane region" description="Helical" evidence="1">
    <location>
        <begin position="344"/>
        <end position="363"/>
    </location>
</feature>
<evidence type="ECO:0008006" key="4">
    <source>
        <dbReference type="Google" id="ProtNLM"/>
    </source>
</evidence>
<feature type="transmembrane region" description="Helical" evidence="1">
    <location>
        <begin position="279"/>
        <end position="299"/>
    </location>
</feature>
<sequence length="369" mass="39278">MIDVAVVACTLVAVIAVPRLPPHPVSGRSARWAAPGVSLAAVVALVYANQVLFTVYVLRVHGGDPSFIARHLPSGWFAIADGPPLDAFARRFPAPDLLSVTVLRVQAFLELPFVLLAYGTVLHRLDHDLYRRVARSAVLWAASASYTLVFCLVEWDLRTPYTAQDIAIRICAAVAAPLWIRWTAARAPAPRPAGLAAFAAFALALGYIVLTVYDTALLYNLSHLRPAGPAAALAVLLLAHRLPGGEPSGPALRTIAAGLRWGLALFFVPALAIRYGVNFATPWVAAAAAVLIAVAATAFAVRESLDGRRQILVWALRMAAATVVGLLAAYAAARAFPDTHYEAALLRAAAAFFATIVLAAHLADRRTRP</sequence>
<keyword evidence="3" id="KW-1185">Reference proteome</keyword>
<evidence type="ECO:0000256" key="1">
    <source>
        <dbReference type="SAM" id="Phobius"/>
    </source>
</evidence>
<comment type="caution">
    <text evidence="2">The sequence shown here is derived from an EMBL/GenBank/DDBJ whole genome shotgun (WGS) entry which is preliminary data.</text>
</comment>
<keyword evidence="1" id="KW-1133">Transmembrane helix</keyword>
<feature type="transmembrane region" description="Helical" evidence="1">
    <location>
        <begin position="137"/>
        <end position="155"/>
    </location>
</feature>